<reference evidence="2" key="1">
    <citation type="submission" date="2023-07" db="EMBL/GenBank/DDBJ databases">
        <title>Chromosome-level Genome Assembly of Striped Snakehead (Channa striata).</title>
        <authorList>
            <person name="Liu H."/>
        </authorList>
    </citation>
    <scope>NUCLEOTIDE SEQUENCE</scope>
    <source>
        <strain evidence="2">Gz</strain>
        <tissue evidence="2">Muscle</tissue>
    </source>
</reference>
<gene>
    <name evidence="2" type="ORF">Q5P01_009610</name>
</gene>
<feature type="signal peptide" evidence="1">
    <location>
        <begin position="1"/>
        <end position="21"/>
    </location>
</feature>
<sequence length="129" mass="14052">MQRIMRSLFSLRLILSDSVFGASPPSLSAGLPSLTQLSQNNLQRTSFAGIRRPAPLAPRLRESVRRAFPPVPARPGSGSWFRSVARIARPLRIVSSQLSSTSCAAASYRSSLRCAPDDGELLPLQPTHR</sequence>
<comment type="caution">
    <text evidence="2">The sequence shown here is derived from an EMBL/GenBank/DDBJ whole genome shotgun (WGS) entry which is preliminary data.</text>
</comment>
<dbReference type="Proteomes" id="UP001187415">
    <property type="component" value="Unassembled WGS sequence"/>
</dbReference>
<evidence type="ECO:0008006" key="4">
    <source>
        <dbReference type="Google" id="ProtNLM"/>
    </source>
</evidence>
<keyword evidence="3" id="KW-1185">Reference proteome</keyword>
<organism evidence="2 3">
    <name type="scientific">Channa striata</name>
    <name type="common">Snakehead murrel</name>
    <name type="synonym">Ophicephalus striatus</name>
    <dbReference type="NCBI Taxonomy" id="64152"/>
    <lineage>
        <taxon>Eukaryota</taxon>
        <taxon>Metazoa</taxon>
        <taxon>Chordata</taxon>
        <taxon>Craniata</taxon>
        <taxon>Vertebrata</taxon>
        <taxon>Euteleostomi</taxon>
        <taxon>Actinopterygii</taxon>
        <taxon>Neopterygii</taxon>
        <taxon>Teleostei</taxon>
        <taxon>Neoteleostei</taxon>
        <taxon>Acanthomorphata</taxon>
        <taxon>Anabantaria</taxon>
        <taxon>Anabantiformes</taxon>
        <taxon>Channoidei</taxon>
        <taxon>Channidae</taxon>
        <taxon>Channa</taxon>
    </lineage>
</organism>
<evidence type="ECO:0000313" key="2">
    <source>
        <dbReference type="EMBL" id="KAK2846611.1"/>
    </source>
</evidence>
<feature type="chain" id="PRO_5041696155" description="Secreted protein" evidence="1">
    <location>
        <begin position="22"/>
        <end position="129"/>
    </location>
</feature>
<keyword evidence="1" id="KW-0732">Signal</keyword>
<protein>
    <recommendedName>
        <fullName evidence="4">Secreted protein</fullName>
    </recommendedName>
</protein>
<proteinExistence type="predicted"/>
<evidence type="ECO:0000313" key="3">
    <source>
        <dbReference type="Proteomes" id="UP001187415"/>
    </source>
</evidence>
<dbReference type="AlphaFoldDB" id="A0AA88SUW3"/>
<name>A0AA88SUW3_CHASR</name>
<evidence type="ECO:0000256" key="1">
    <source>
        <dbReference type="SAM" id="SignalP"/>
    </source>
</evidence>
<accession>A0AA88SUW3</accession>
<dbReference type="EMBL" id="JAUPFM010000007">
    <property type="protein sequence ID" value="KAK2846611.1"/>
    <property type="molecule type" value="Genomic_DNA"/>
</dbReference>